<comment type="similarity">
    <text evidence="1">Belongs to the FlgM family.</text>
</comment>
<dbReference type="InterPro" id="IPR031316">
    <property type="entry name" value="FlgM_C"/>
</dbReference>
<evidence type="ECO:0000256" key="3">
    <source>
        <dbReference type="ARBA" id="ARBA00022491"/>
    </source>
</evidence>
<dbReference type="AlphaFoldDB" id="E1YGW5"/>
<dbReference type="InterPro" id="IPR035890">
    <property type="entry name" value="Anti-sigma-28_factor_FlgM_sf"/>
</dbReference>
<dbReference type="Pfam" id="PF04316">
    <property type="entry name" value="FlgM"/>
    <property type="match status" value="1"/>
</dbReference>
<gene>
    <name evidence="10" type="ORF">N47_F15040</name>
</gene>
<dbReference type="SUPFAM" id="SSF101498">
    <property type="entry name" value="Anti-sigma factor FlgM"/>
    <property type="match status" value="1"/>
</dbReference>
<keyword evidence="6" id="KW-0804">Transcription</keyword>
<reference evidence="10" key="1">
    <citation type="journal article" date="2011" name="Environ. Microbiol.">
        <title>Genomic insights into the metabolic potential of the polycyclic aromatic hydrocarbon degrading sulfate-reducing Deltaproteobacterium N47.</title>
        <authorList>
            <person name="Bergmann F."/>
            <person name="Selesi D."/>
            <person name="Weinmaier T."/>
            <person name="Tischler P."/>
            <person name="Rattei T."/>
            <person name="Meckenstock R.U."/>
        </authorList>
    </citation>
    <scope>NUCLEOTIDE SEQUENCE</scope>
</reference>
<dbReference type="GO" id="GO:0045892">
    <property type="term" value="P:negative regulation of DNA-templated transcription"/>
    <property type="evidence" value="ECO:0007669"/>
    <property type="project" value="InterPro"/>
</dbReference>
<name>E1YGW5_9BACT</name>
<sequence length="106" mass="11888">MKIEDKIANYEINKQLSKSMSNIQEGQQITDGNKNYETKAESRDAIVNLSRASKEVRMANEVISLTPDIRENKVSEIKDKIASGTYEINHQAVAAKLADAFMDDIL</sequence>
<dbReference type="InterPro" id="IPR007412">
    <property type="entry name" value="FlgM"/>
</dbReference>
<evidence type="ECO:0000259" key="9">
    <source>
        <dbReference type="Pfam" id="PF04316"/>
    </source>
</evidence>
<accession>E1YGW5</accession>
<evidence type="ECO:0000256" key="4">
    <source>
        <dbReference type="ARBA" id="ARBA00022795"/>
    </source>
</evidence>
<feature type="domain" description="Anti-sigma-28 factor FlgM C-terminal" evidence="9">
    <location>
        <begin position="47"/>
        <end position="98"/>
    </location>
</feature>
<keyword evidence="4" id="KW-1005">Bacterial flagellum biogenesis</keyword>
<evidence type="ECO:0000256" key="1">
    <source>
        <dbReference type="ARBA" id="ARBA00005322"/>
    </source>
</evidence>
<evidence type="ECO:0000313" key="10">
    <source>
        <dbReference type="EMBL" id="CBX29809.1"/>
    </source>
</evidence>
<evidence type="ECO:0000256" key="2">
    <source>
        <dbReference type="ARBA" id="ARBA00017823"/>
    </source>
</evidence>
<evidence type="ECO:0000256" key="7">
    <source>
        <dbReference type="ARBA" id="ARBA00024739"/>
    </source>
</evidence>
<keyword evidence="5" id="KW-0805">Transcription regulation</keyword>
<evidence type="ECO:0000256" key="5">
    <source>
        <dbReference type="ARBA" id="ARBA00023015"/>
    </source>
</evidence>
<keyword evidence="3" id="KW-0678">Repressor</keyword>
<proteinExistence type="inferred from homology"/>
<dbReference type="NCBIfam" id="TIGR03824">
    <property type="entry name" value="FlgM_jcvi"/>
    <property type="match status" value="1"/>
</dbReference>
<evidence type="ECO:0000256" key="8">
    <source>
        <dbReference type="ARBA" id="ARBA00030117"/>
    </source>
</evidence>
<dbReference type="EMBL" id="FR695873">
    <property type="protein sequence ID" value="CBX29809.1"/>
    <property type="molecule type" value="Genomic_DNA"/>
</dbReference>
<organism evidence="10">
    <name type="scientific">uncultured Desulfobacterium sp</name>
    <dbReference type="NCBI Taxonomy" id="201089"/>
    <lineage>
        <taxon>Bacteria</taxon>
        <taxon>Pseudomonadati</taxon>
        <taxon>Thermodesulfobacteriota</taxon>
        <taxon>Desulfobacteria</taxon>
        <taxon>Desulfobacterales</taxon>
        <taxon>Desulfobacteriaceae</taxon>
        <taxon>Desulfobacterium</taxon>
        <taxon>environmental samples</taxon>
    </lineage>
</organism>
<comment type="function">
    <text evidence="7">Responsible for the coupling of flagellin expression to flagellar assembly by preventing expression of the flagellin genes when a component of the middle class of proteins is defective. It negatively regulates flagellar genes by inhibiting the activity of FliA by directly binding to FliA.</text>
</comment>
<dbReference type="GO" id="GO:0044781">
    <property type="term" value="P:bacterial-type flagellum organization"/>
    <property type="evidence" value="ECO:0007669"/>
    <property type="project" value="UniProtKB-KW"/>
</dbReference>
<protein>
    <recommendedName>
        <fullName evidence="2">Negative regulator of flagellin synthesis</fullName>
    </recommendedName>
    <alternativeName>
        <fullName evidence="8">Anti-sigma-28 factor</fullName>
    </alternativeName>
</protein>
<evidence type="ECO:0000256" key="6">
    <source>
        <dbReference type="ARBA" id="ARBA00023163"/>
    </source>
</evidence>